<dbReference type="RefSeq" id="WP_148456428.1">
    <property type="nucleotide sequence ID" value="NZ_VSFC01000052.1"/>
</dbReference>
<dbReference type="AlphaFoldDB" id="A0A5D0G3H4"/>
<evidence type="ECO:0000313" key="3">
    <source>
        <dbReference type="Proteomes" id="UP000324550"/>
    </source>
</evidence>
<name>A0A5D0G3H4_9FLAO</name>
<dbReference type="InterPro" id="IPR045749">
    <property type="entry name" value="DUF6090"/>
</dbReference>
<dbReference type="Pfam" id="PF19578">
    <property type="entry name" value="DUF6090"/>
    <property type="match status" value="1"/>
</dbReference>
<evidence type="ECO:0000256" key="1">
    <source>
        <dbReference type="SAM" id="Phobius"/>
    </source>
</evidence>
<dbReference type="OrthoDB" id="821805at2"/>
<keyword evidence="3" id="KW-1185">Reference proteome</keyword>
<dbReference type="EMBL" id="VSFC01000052">
    <property type="protein sequence ID" value="TYA53200.1"/>
    <property type="molecule type" value="Genomic_DNA"/>
</dbReference>
<gene>
    <name evidence="2" type="ORF">FVF61_11155</name>
</gene>
<proteinExistence type="predicted"/>
<reference evidence="2 3" key="1">
    <citation type="submission" date="2019-08" db="EMBL/GenBank/DDBJ databases">
        <title>Formosa sediminis sp. nov., isolated from marine sediment.</title>
        <authorList>
            <person name="Cao W.R."/>
        </authorList>
    </citation>
    <scope>NUCLEOTIDE SEQUENCE [LARGE SCALE GENOMIC DNA]</scope>
    <source>
        <strain evidence="2 3">1494</strain>
    </source>
</reference>
<evidence type="ECO:0000313" key="2">
    <source>
        <dbReference type="EMBL" id="TYA53200.1"/>
    </source>
</evidence>
<organism evidence="2 3">
    <name type="scientific">Formosa maritima</name>
    <dbReference type="NCBI Taxonomy" id="2592046"/>
    <lineage>
        <taxon>Bacteria</taxon>
        <taxon>Pseudomonadati</taxon>
        <taxon>Bacteroidota</taxon>
        <taxon>Flavobacteriia</taxon>
        <taxon>Flavobacteriales</taxon>
        <taxon>Flavobacteriaceae</taxon>
        <taxon>Formosa</taxon>
    </lineage>
</organism>
<keyword evidence="1" id="KW-1133">Transmembrane helix</keyword>
<comment type="caution">
    <text evidence="2">The sequence shown here is derived from an EMBL/GenBank/DDBJ whole genome shotgun (WGS) entry which is preliminary data.</text>
</comment>
<accession>A0A5D0G3H4</accession>
<sequence>MIKFFRKIRQQMIKENKVSRYLLYAIGEIVLVVIGILIALQINNSNLEKKDRILEKQYMTSLLNDLESDITNINQTVSGNTELLNGLNDLLKMIAAPSTDLTEQRLLYLYSVKYTYWYFQAEFSDVTLSQLKNAGNFQLIQHHTISEAIINYTLGLEDCYHRYDEIKHYFHEHENTQKSIFNLSLAKKVYEFIEEDNNNMLAPIETFNEMTLEGNYFLKFDNQLFGRYYNDILFYRTTLNNLNLIITNQKQMAEELMQLIKEKYQIQ</sequence>
<dbReference type="Proteomes" id="UP000324550">
    <property type="component" value="Unassembled WGS sequence"/>
</dbReference>
<keyword evidence="1" id="KW-0472">Membrane</keyword>
<keyword evidence="1" id="KW-0812">Transmembrane</keyword>
<protein>
    <submittedName>
        <fullName evidence="2">Uncharacterized protein</fullName>
    </submittedName>
</protein>
<feature type="transmembrane region" description="Helical" evidence="1">
    <location>
        <begin position="21"/>
        <end position="42"/>
    </location>
</feature>